<dbReference type="Pfam" id="PF13593">
    <property type="entry name" value="SBF_like"/>
    <property type="match status" value="1"/>
</dbReference>
<name>A0A9D9IPI9_9BACT</name>
<dbReference type="Proteomes" id="UP000823598">
    <property type="component" value="Unassembled WGS sequence"/>
</dbReference>
<gene>
    <name evidence="2" type="ORF">IAB88_05075</name>
</gene>
<feature type="transmembrane region" description="Helical" evidence="1">
    <location>
        <begin position="133"/>
        <end position="155"/>
    </location>
</feature>
<dbReference type="InterPro" id="IPR016833">
    <property type="entry name" value="Put_Na-Bile_cotransptr"/>
</dbReference>
<dbReference type="InterPro" id="IPR038770">
    <property type="entry name" value="Na+/solute_symporter_sf"/>
</dbReference>
<accession>A0A9D9IPI9</accession>
<protein>
    <submittedName>
        <fullName evidence="2">Bile acid:sodium symporter</fullName>
    </submittedName>
</protein>
<organism evidence="2 3">
    <name type="scientific">Candidatus Limisoma faecipullorum</name>
    <dbReference type="NCBI Taxonomy" id="2840854"/>
    <lineage>
        <taxon>Bacteria</taxon>
        <taxon>Pseudomonadati</taxon>
        <taxon>Bacteroidota</taxon>
        <taxon>Bacteroidia</taxon>
        <taxon>Bacteroidales</taxon>
        <taxon>Candidatus Limisoma</taxon>
    </lineage>
</organism>
<keyword evidence="1" id="KW-0812">Transmembrane</keyword>
<reference evidence="2" key="2">
    <citation type="journal article" date="2021" name="PeerJ">
        <title>Extensive microbial diversity within the chicken gut microbiome revealed by metagenomics and culture.</title>
        <authorList>
            <person name="Gilroy R."/>
            <person name="Ravi A."/>
            <person name="Getino M."/>
            <person name="Pursley I."/>
            <person name="Horton D.L."/>
            <person name="Alikhan N.F."/>
            <person name="Baker D."/>
            <person name="Gharbi K."/>
            <person name="Hall N."/>
            <person name="Watson M."/>
            <person name="Adriaenssens E.M."/>
            <person name="Foster-Nyarko E."/>
            <person name="Jarju S."/>
            <person name="Secka A."/>
            <person name="Antonio M."/>
            <person name="Oren A."/>
            <person name="Chaudhuri R.R."/>
            <person name="La Ragione R."/>
            <person name="Hildebrand F."/>
            <person name="Pallen M.J."/>
        </authorList>
    </citation>
    <scope>NUCLEOTIDE SEQUENCE</scope>
    <source>
        <strain evidence="2">6919</strain>
    </source>
</reference>
<evidence type="ECO:0000313" key="3">
    <source>
        <dbReference type="Proteomes" id="UP000823598"/>
    </source>
</evidence>
<evidence type="ECO:0000256" key="1">
    <source>
        <dbReference type="SAM" id="Phobius"/>
    </source>
</evidence>
<feature type="transmembrane region" description="Helical" evidence="1">
    <location>
        <begin position="274"/>
        <end position="300"/>
    </location>
</feature>
<dbReference type="Gene3D" id="1.20.1530.20">
    <property type="match status" value="1"/>
</dbReference>
<sequence length="320" mass="35304">MRLISFLRDWMLPIAMVVGAVAYLVYSHIGTFDPVRPYVNEAVSYIQPLLIFMMLFLSFCRVKISDLRPCRWQAWLLLIQVLSFSLLAVATMLIPKNADYRVLIEGAMLCLICPTATSAAVVVSKLNGSAANVITYTILINLMVAVIIPLIVPLVHPQAGVSFITAFLLIIGKVFPLLLCPLIAALLVRYLLPKVHAALLKYPDLPFYLWAIALALAIAMTVKTIVHTHLAFGYQAGLAVISLACCFLQFYLGRKIGGNYDDSVTAGQALGQKNTILAIWMGYTFFTPITAIAGGFYSVWHNLANSYQLYKHKNDVNAGK</sequence>
<dbReference type="EMBL" id="JADIMC010000058">
    <property type="protein sequence ID" value="MBO8476347.1"/>
    <property type="molecule type" value="Genomic_DNA"/>
</dbReference>
<feature type="transmembrane region" description="Helical" evidence="1">
    <location>
        <begin position="207"/>
        <end position="226"/>
    </location>
</feature>
<evidence type="ECO:0000313" key="2">
    <source>
        <dbReference type="EMBL" id="MBO8476347.1"/>
    </source>
</evidence>
<feature type="transmembrane region" description="Helical" evidence="1">
    <location>
        <begin position="100"/>
        <end position="121"/>
    </location>
</feature>
<comment type="caution">
    <text evidence="2">The sequence shown here is derived from an EMBL/GenBank/DDBJ whole genome shotgun (WGS) entry which is preliminary data.</text>
</comment>
<keyword evidence="1" id="KW-0472">Membrane</keyword>
<feature type="transmembrane region" description="Helical" evidence="1">
    <location>
        <begin position="12"/>
        <end position="30"/>
    </location>
</feature>
<keyword evidence="1" id="KW-1133">Transmembrane helix</keyword>
<proteinExistence type="predicted"/>
<reference evidence="2" key="1">
    <citation type="submission" date="2020-10" db="EMBL/GenBank/DDBJ databases">
        <authorList>
            <person name="Gilroy R."/>
        </authorList>
    </citation>
    <scope>NUCLEOTIDE SEQUENCE</scope>
    <source>
        <strain evidence="2">6919</strain>
    </source>
</reference>
<feature type="transmembrane region" description="Helical" evidence="1">
    <location>
        <begin position="74"/>
        <end position="94"/>
    </location>
</feature>
<dbReference type="AlphaFoldDB" id="A0A9D9IPI9"/>
<feature type="transmembrane region" description="Helical" evidence="1">
    <location>
        <begin position="232"/>
        <end position="253"/>
    </location>
</feature>
<feature type="transmembrane region" description="Helical" evidence="1">
    <location>
        <begin position="161"/>
        <end position="187"/>
    </location>
</feature>
<feature type="transmembrane region" description="Helical" evidence="1">
    <location>
        <begin position="42"/>
        <end position="62"/>
    </location>
</feature>